<feature type="compositionally biased region" description="Basic residues" evidence="1">
    <location>
        <begin position="105"/>
        <end position="115"/>
    </location>
</feature>
<reference evidence="2" key="1">
    <citation type="submission" date="2018-05" db="EMBL/GenBank/DDBJ databases">
        <authorList>
            <person name="Lanie J.A."/>
            <person name="Ng W.-L."/>
            <person name="Kazmierczak K.M."/>
            <person name="Andrzejewski T.M."/>
            <person name="Davidsen T.M."/>
            <person name="Wayne K.J."/>
            <person name="Tettelin H."/>
            <person name="Glass J.I."/>
            <person name="Rusch D."/>
            <person name="Podicherti R."/>
            <person name="Tsui H.-C.T."/>
            <person name="Winkler M.E."/>
        </authorList>
    </citation>
    <scope>NUCLEOTIDE SEQUENCE</scope>
</reference>
<evidence type="ECO:0000256" key="1">
    <source>
        <dbReference type="SAM" id="MobiDB-lite"/>
    </source>
</evidence>
<feature type="region of interest" description="Disordered" evidence="1">
    <location>
        <begin position="96"/>
        <end position="115"/>
    </location>
</feature>
<gene>
    <name evidence="2" type="ORF">METZ01_LOCUS465843</name>
</gene>
<name>A0A383AZM8_9ZZZZ</name>
<evidence type="ECO:0000313" key="2">
    <source>
        <dbReference type="EMBL" id="SVE12989.1"/>
    </source>
</evidence>
<dbReference type="InterPro" id="IPR025589">
    <property type="entry name" value="Toprim_C_rpt"/>
</dbReference>
<sequence length="115" mass="13345">GEEIQTNVGRFGPYIRVGKEFFSLPKNLSPFDVELEQALEIIREGREAKAKKTLHQFGEIQVLNGRYGPYIKYSKNNYRIPKGIDAERLDEETCRKIIEENPPTGKRRGRYKKTS</sequence>
<feature type="non-terminal residue" evidence="2">
    <location>
        <position position="1"/>
    </location>
</feature>
<evidence type="ECO:0008006" key="3">
    <source>
        <dbReference type="Google" id="ProtNLM"/>
    </source>
</evidence>
<dbReference type="Pfam" id="PF13368">
    <property type="entry name" value="Toprim_C_rpt"/>
    <property type="match status" value="2"/>
</dbReference>
<dbReference type="AlphaFoldDB" id="A0A383AZM8"/>
<protein>
    <recommendedName>
        <fullName evidence="3">DNA topoisomerase I</fullName>
    </recommendedName>
</protein>
<accession>A0A383AZM8</accession>
<dbReference type="EMBL" id="UINC01196121">
    <property type="protein sequence ID" value="SVE12989.1"/>
    <property type="molecule type" value="Genomic_DNA"/>
</dbReference>
<organism evidence="2">
    <name type="scientific">marine metagenome</name>
    <dbReference type="NCBI Taxonomy" id="408172"/>
    <lineage>
        <taxon>unclassified sequences</taxon>
        <taxon>metagenomes</taxon>
        <taxon>ecological metagenomes</taxon>
    </lineage>
</organism>
<proteinExistence type="predicted"/>